<dbReference type="AlphaFoldDB" id="A0A4R7ZW98"/>
<reference evidence="1 2" key="1">
    <citation type="submission" date="2019-03" db="EMBL/GenBank/DDBJ databases">
        <title>Genomic Encyclopedia of Type Strains, Phase III (KMG-III): the genomes of soil and plant-associated and newly described type strains.</title>
        <authorList>
            <person name="Whitman W."/>
        </authorList>
    </citation>
    <scope>NUCLEOTIDE SEQUENCE [LARGE SCALE GENOMIC DNA]</scope>
    <source>
        <strain evidence="1 2">VKM Ac-2570</strain>
    </source>
</reference>
<dbReference type="Gene3D" id="1.10.1660.10">
    <property type="match status" value="1"/>
</dbReference>
<dbReference type="EMBL" id="SODF01000001">
    <property type="protein sequence ID" value="TDW21351.1"/>
    <property type="molecule type" value="Genomic_DNA"/>
</dbReference>
<keyword evidence="2" id="KW-1185">Reference proteome</keyword>
<gene>
    <name evidence="1" type="ORF">EV650_0170</name>
</gene>
<accession>A0A4R7ZW98</accession>
<comment type="caution">
    <text evidence="1">The sequence shown here is derived from an EMBL/GenBank/DDBJ whole genome shotgun (WGS) entry which is preliminary data.</text>
</comment>
<sequence>MSHQLTRPSRFALEDFARLTGAHPELLKRFVALGLLEATTDGSGELWFVPSQLSRVARIQRLRAGLDLNYAALGLVMDLLDRIAVLEAERRRFVRRGARTWT</sequence>
<organism evidence="1 2">
    <name type="scientific">Kribbella kalugense</name>
    <dbReference type="NCBI Taxonomy" id="2512221"/>
    <lineage>
        <taxon>Bacteria</taxon>
        <taxon>Bacillati</taxon>
        <taxon>Actinomycetota</taxon>
        <taxon>Actinomycetes</taxon>
        <taxon>Propionibacteriales</taxon>
        <taxon>Kribbellaceae</taxon>
        <taxon>Kribbella</taxon>
    </lineage>
</organism>
<proteinExistence type="predicted"/>
<protein>
    <submittedName>
        <fullName evidence="1">MerR-like DNA binding protein</fullName>
    </submittedName>
</protein>
<dbReference type="RefSeq" id="WP_134114322.1">
    <property type="nucleotide sequence ID" value="NZ_SODF01000001.1"/>
</dbReference>
<dbReference type="Proteomes" id="UP000295447">
    <property type="component" value="Unassembled WGS sequence"/>
</dbReference>
<name>A0A4R7ZW98_9ACTN</name>
<dbReference type="Pfam" id="PF13591">
    <property type="entry name" value="MerR_2"/>
    <property type="match status" value="1"/>
</dbReference>
<evidence type="ECO:0000313" key="2">
    <source>
        <dbReference type="Proteomes" id="UP000295447"/>
    </source>
</evidence>
<evidence type="ECO:0000313" key="1">
    <source>
        <dbReference type="EMBL" id="TDW21351.1"/>
    </source>
</evidence>
<dbReference type="OrthoDB" id="5526358at2"/>